<sequence length="302" mass="34120">MSAAGDSAEYLYRHLRRHEPAINAWFVVAEDSADWNRLKREGFRLIAYGSGEHRAVLAEALVVLSTHLDVEVSDPVPERHYPGRSRPWRYVYLEHGVLQHDLSIWFNRKRIDLITTASVDEQNSIIEDGSSYVLTGMQAKLTGFPRHDEVARLVAAADPAERNIILLAPTWRHRLLGPKAVGGGRTLREPFERSEFGQNWLALVNDPRLAALAQAAGARIAFLPHPNFRSQIDADLVAPHVDLITVVHDVHELLTRCRVVVTDYSSIFFEAATRRGGCRVLPIRPGRLPPWRPHLRSRVLVL</sequence>
<evidence type="ECO:0000256" key="6">
    <source>
        <dbReference type="ARBA" id="ARBA00023136"/>
    </source>
</evidence>
<comment type="similarity">
    <text evidence="2">Belongs to the CDP-glycerol glycerophosphotransferase family.</text>
</comment>
<evidence type="ECO:0000313" key="7">
    <source>
        <dbReference type="EMBL" id="UUT35742.1"/>
    </source>
</evidence>
<keyword evidence="8" id="KW-1185">Reference proteome</keyword>
<evidence type="ECO:0000256" key="2">
    <source>
        <dbReference type="ARBA" id="ARBA00010488"/>
    </source>
</evidence>
<dbReference type="Gene3D" id="3.40.50.11820">
    <property type="match status" value="1"/>
</dbReference>
<evidence type="ECO:0000256" key="4">
    <source>
        <dbReference type="ARBA" id="ARBA00022679"/>
    </source>
</evidence>
<evidence type="ECO:0000256" key="5">
    <source>
        <dbReference type="ARBA" id="ARBA00022944"/>
    </source>
</evidence>
<comment type="subcellular location">
    <subcellularLocation>
        <location evidence="1">Cell membrane</location>
        <topology evidence="1">Peripheral membrane protein</topology>
    </subcellularLocation>
</comment>
<accession>A0ABY5NKP9</accession>
<dbReference type="InterPro" id="IPR043148">
    <property type="entry name" value="TagF_C"/>
</dbReference>
<evidence type="ECO:0000256" key="3">
    <source>
        <dbReference type="ARBA" id="ARBA00022475"/>
    </source>
</evidence>
<proteinExistence type="inferred from homology"/>
<keyword evidence="4" id="KW-0808">Transferase</keyword>
<dbReference type="Proteomes" id="UP001054811">
    <property type="component" value="Chromosome"/>
</dbReference>
<dbReference type="InterPro" id="IPR007554">
    <property type="entry name" value="Glycerophosphate_synth"/>
</dbReference>
<gene>
    <name evidence="7" type="ORF">L2X98_21200</name>
</gene>
<dbReference type="InterPro" id="IPR043149">
    <property type="entry name" value="TagF_N"/>
</dbReference>
<keyword evidence="5" id="KW-0777">Teichoic acid biosynthesis</keyword>
<dbReference type="Gene3D" id="3.40.50.12580">
    <property type="match status" value="1"/>
</dbReference>
<dbReference type="Pfam" id="PF04464">
    <property type="entry name" value="Glyphos_transf"/>
    <property type="match status" value="1"/>
</dbReference>
<reference evidence="7" key="1">
    <citation type="submission" date="2022-01" db="EMBL/GenBank/DDBJ databases">
        <title>Microbacterium eymi and Microbacterium rhizovicinus sp. nov., isolated from the rhizospheric soil of Elymus tsukushiensis, a plant native to the Dokdo Islands, Republic of Korea.</title>
        <authorList>
            <person name="Hwang Y.J."/>
        </authorList>
    </citation>
    <scope>NUCLEOTIDE SEQUENCE</scope>
    <source>
        <strain evidence="7">KUDC0405</strain>
    </source>
</reference>
<organism evidence="7 8">
    <name type="scientific">Microbacterium elymi</name>
    <dbReference type="NCBI Taxonomy" id="2909587"/>
    <lineage>
        <taxon>Bacteria</taxon>
        <taxon>Bacillati</taxon>
        <taxon>Actinomycetota</taxon>
        <taxon>Actinomycetes</taxon>
        <taxon>Micrococcales</taxon>
        <taxon>Microbacteriaceae</taxon>
        <taxon>Microbacterium</taxon>
    </lineage>
</organism>
<dbReference type="SUPFAM" id="SSF53756">
    <property type="entry name" value="UDP-Glycosyltransferase/glycogen phosphorylase"/>
    <property type="match status" value="1"/>
</dbReference>
<dbReference type="RefSeq" id="WP_259612361.1">
    <property type="nucleotide sequence ID" value="NZ_CP091139.2"/>
</dbReference>
<dbReference type="EMBL" id="CP091139">
    <property type="protein sequence ID" value="UUT35742.1"/>
    <property type="molecule type" value="Genomic_DNA"/>
</dbReference>
<evidence type="ECO:0000313" key="8">
    <source>
        <dbReference type="Proteomes" id="UP001054811"/>
    </source>
</evidence>
<protein>
    <submittedName>
        <fullName evidence="7">CDP-glycerol glycerophosphotransferase family protein</fullName>
    </submittedName>
</protein>
<keyword evidence="3" id="KW-1003">Cell membrane</keyword>
<name>A0ABY5NKP9_9MICO</name>
<keyword evidence="6" id="KW-0472">Membrane</keyword>
<evidence type="ECO:0000256" key="1">
    <source>
        <dbReference type="ARBA" id="ARBA00004202"/>
    </source>
</evidence>